<evidence type="ECO:0000256" key="4">
    <source>
        <dbReference type="ARBA" id="ARBA00023015"/>
    </source>
</evidence>
<feature type="compositionally biased region" description="Acidic residues" evidence="10">
    <location>
        <begin position="212"/>
        <end position="242"/>
    </location>
</feature>
<evidence type="ECO:0000256" key="9">
    <source>
        <dbReference type="RuleBase" id="RU364144"/>
    </source>
</evidence>
<name>A0A4U0WCN3_9PEZI</name>
<dbReference type="STRING" id="329884.A0A4U0WCN3"/>
<evidence type="ECO:0000256" key="5">
    <source>
        <dbReference type="ARBA" id="ARBA00023159"/>
    </source>
</evidence>
<comment type="subcellular location">
    <subcellularLocation>
        <location evidence="1 9">Nucleus</location>
    </subcellularLocation>
</comment>
<evidence type="ECO:0000256" key="6">
    <source>
        <dbReference type="ARBA" id="ARBA00023163"/>
    </source>
</evidence>
<keyword evidence="4 9" id="KW-0805">Transcription regulation</keyword>
<evidence type="ECO:0000256" key="10">
    <source>
        <dbReference type="SAM" id="MobiDB-lite"/>
    </source>
</evidence>
<dbReference type="InterPro" id="IPR019364">
    <property type="entry name" value="Mediatior_Med8_fun/met"/>
</dbReference>
<protein>
    <recommendedName>
        <fullName evidence="3 9">Mediator of RNA polymerase II transcription subunit 8</fullName>
    </recommendedName>
    <alternativeName>
        <fullName evidence="8 9">Mediator complex subunit 8</fullName>
    </alternativeName>
</protein>
<evidence type="ECO:0000256" key="2">
    <source>
        <dbReference type="ARBA" id="ARBA00005716"/>
    </source>
</evidence>
<dbReference type="Proteomes" id="UP000309340">
    <property type="component" value="Unassembled WGS sequence"/>
</dbReference>
<dbReference type="EMBL" id="NAJQ01001369">
    <property type="protein sequence ID" value="TKA60023.1"/>
    <property type="molecule type" value="Genomic_DNA"/>
</dbReference>
<evidence type="ECO:0000256" key="7">
    <source>
        <dbReference type="ARBA" id="ARBA00023242"/>
    </source>
</evidence>
<feature type="region of interest" description="Disordered" evidence="10">
    <location>
        <begin position="183"/>
        <end position="202"/>
    </location>
</feature>
<evidence type="ECO:0000313" key="11">
    <source>
        <dbReference type="EMBL" id="TKA60023.1"/>
    </source>
</evidence>
<dbReference type="AlphaFoldDB" id="A0A4U0WCN3"/>
<comment type="similarity">
    <text evidence="2 9">Belongs to the Mediator complex subunit 8 family.</text>
</comment>
<comment type="caution">
    <text evidence="11">The sequence shown here is derived from an EMBL/GenBank/DDBJ whole genome shotgun (WGS) entry which is preliminary data.</text>
</comment>
<keyword evidence="12" id="KW-1185">Reference proteome</keyword>
<dbReference type="GO" id="GO:0070847">
    <property type="term" value="C:core mediator complex"/>
    <property type="evidence" value="ECO:0007669"/>
    <property type="project" value="TreeGrafter"/>
</dbReference>
<dbReference type="GO" id="GO:0006357">
    <property type="term" value="P:regulation of transcription by RNA polymerase II"/>
    <property type="evidence" value="ECO:0007669"/>
    <property type="project" value="InterPro"/>
</dbReference>
<sequence length="285" mass="31676">MALDKDQVNALDRLRGQLAVAAKQLGSSRENLARGDPLQPWESLQGDVHFIVQNIAAVQDTLEQHREFLTSLHAYPLPSFPGHTHEGLLQNLLRKKLDVAPEDWVAQYSKPRTQHDADGMLGERVDDDGLDSAEYQELWSSVANESTPYARAFVKDGAFKDAYTIAEREAGVATVTTGLKRNLRRIPKDSRPHRQSPLFGLLGFNTKAQEAEAGEEDDEDEDDDEGDDDGDDEEGEEDEDAHMEDAIPESRPLEPSEPGVDTSLPSMPMETMLRFLTTGGLPQQR</sequence>
<evidence type="ECO:0000256" key="8">
    <source>
        <dbReference type="ARBA" id="ARBA00031261"/>
    </source>
</evidence>
<gene>
    <name evidence="9" type="primary">MED8</name>
    <name evidence="11" type="ORF">B0A55_10917</name>
</gene>
<evidence type="ECO:0000256" key="3">
    <source>
        <dbReference type="ARBA" id="ARBA00020637"/>
    </source>
</evidence>
<dbReference type="PANTHER" id="PTHR13074:SF9">
    <property type="entry name" value="MEDIATOR OF RNA POLYMERASE II TRANSCRIPTION SUBUNIT 8"/>
    <property type="match status" value="1"/>
</dbReference>
<accession>A0A4U0WCN3</accession>
<organism evidence="11 12">
    <name type="scientific">Friedmanniomyces simplex</name>
    <dbReference type="NCBI Taxonomy" id="329884"/>
    <lineage>
        <taxon>Eukaryota</taxon>
        <taxon>Fungi</taxon>
        <taxon>Dikarya</taxon>
        <taxon>Ascomycota</taxon>
        <taxon>Pezizomycotina</taxon>
        <taxon>Dothideomycetes</taxon>
        <taxon>Dothideomycetidae</taxon>
        <taxon>Mycosphaerellales</taxon>
        <taxon>Teratosphaeriaceae</taxon>
        <taxon>Friedmanniomyces</taxon>
    </lineage>
</organism>
<proteinExistence type="inferred from homology"/>
<evidence type="ECO:0000256" key="1">
    <source>
        <dbReference type="ARBA" id="ARBA00004123"/>
    </source>
</evidence>
<comment type="function">
    <text evidence="9">Component of the Mediator complex, a coactivator involved in the regulated transcription of nearly all RNA polymerase II-dependent genes. Mediator functions as a bridge to convey information from gene-specific regulatory proteins to the basal RNA polymerase II transcription machinery. Mediator is recruited to promoters by direct interactions with regulatory proteins and serves as a scaffold for the assembly of a functional preinitiation complex with RNA polymerase II and the general transcription factors.</text>
</comment>
<dbReference type="OrthoDB" id="5329317at2759"/>
<dbReference type="GO" id="GO:0003712">
    <property type="term" value="F:transcription coregulator activity"/>
    <property type="evidence" value="ECO:0007669"/>
    <property type="project" value="InterPro"/>
</dbReference>
<dbReference type="PANTHER" id="PTHR13074">
    <property type="entry name" value="MEDIATOR OF RNA POLYMERASE II TRANSCRIPTION SUBUNIT 8"/>
    <property type="match status" value="1"/>
</dbReference>
<evidence type="ECO:0000313" key="12">
    <source>
        <dbReference type="Proteomes" id="UP000309340"/>
    </source>
</evidence>
<dbReference type="GO" id="GO:0000978">
    <property type="term" value="F:RNA polymerase II cis-regulatory region sequence-specific DNA binding"/>
    <property type="evidence" value="ECO:0007669"/>
    <property type="project" value="TreeGrafter"/>
</dbReference>
<keyword evidence="5 9" id="KW-0010">Activator</keyword>
<keyword evidence="6 9" id="KW-0804">Transcription</keyword>
<dbReference type="Pfam" id="PF10232">
    <property type="entry name" value="Med8"/>
    <property type="match status" value="1"/>
</dbReference>
<dbReference type="GO" id="GO:0016592">
    <property type="term" value="C:mediator complex"/>
    <property type="evidence" value="ECO:0007669"/>
    <property type="project" value="InterPro"/>
</dbReference>
<comment type="subunit">
    <text evidence="9">Component of the Mediator complex.</text>
</comment>
<reference evidence="11 12" key="1">
    <citation type="submission" date="2017-03" db="EMBL/GenBank/DDBJ databases">
        <title>Genomes of endolithic fungi from Antarctica.</title>
        <authorList>
            <person name="Coleine C."/>
            <person name="Masonjones S."/>
            <person name="Stajich J.E."/>
        </authorList>
    </citation>
    <scope>NUCLEOTIDE SEQUENCE [LARGE SCALE GENOMIC DNA]</scope>
    <source>
        <strain evidence="11 12">CCFEE 5184</strain>
    </source>
</reference>
<dbReference type="Gene3D" id="6.10.250.2610">
    <property type="match status" value="1"/>
</dbReference>
<keyword evidence="7 9" id="KW-0539">Nucleus</keyword>
<feature type="region of interest" description="Disordered" evidence="10">
    <location>
        <begin position="210"/>
        <end position="285"/>
    </location>
</feature>